<dbReference type="PANTHER" id="PTHR37404:SF1">
    <property type="entry name" value="HCG1796489"/>
    <property type="match status" value="1"/>
</dbReference>
<dbReference type="Proteomes" id="UP001152798">
    <property type="component" value="Chromosome 1"/>
</dbReference>
<evidence type="ECO:0000313" key="2">
    <source>
        <dbReference type="Proteomes" id="UP001152798"/>
    </source>
</evidence>
<evidence type="ECO:0000313" key="1">
    <source>
        <dbReference type="EMBL" id="CAH1390480.1"/>
    </source>
</evidence>
<dbReference type="PANTHER" id="PTHR37404">
    <property type="entry name" value="HCG1796489"/>
    <property type="match status" value="1"/>
</dbReference>
<proteinExistence type="predicted"/>
<dbReference type="OrthoDB" id="382863at2759"/>
<organism evidence="1 2">
    <name type="scientific">Nezara viridula</name>
    <name type="common">Southern green stink bug</name>
    <name type="synonym">Cimex viridulus</name>
    <dbReference type="NCBI Taxonomy" id="85310"/>
    <lineage>
        <taxon>Eukaryota</taxon>
        <taxon>Metazoa</taxon>
        <taxon>Ecdysozoa</taxon>
        <taxon>Arthropoda</taxon>
        <taxon>Hexapoda</taxon>
        <taxon>Insecta</taxon>
        <taxon>Pterygota</taxon>
        <taxon>Neoptera</taxon>
        <taxon>Paraneoptera</taxon>
        <taxon>Hemiptera</taxon>
        <taxon>Heteroptera</taxon>
        <taxon>Panheteroptera</taxon>
        <taxon>Pentatomomorpha</taxon>
        <taxon>Pentatomoidea</taxon>
        <taxon>Pentatomidae</taxon>
        <taxon>Pentatominae</taxon>
        <taxon>Nezara</taxon>
    </lineage>
</organism>
<protein>
    <submittedName>
        <fullName evidence="1">Uncharacterized protein</fullName>
    </submittedName>
</protein>
<gene>
    <name evidence="1" type="ORF">NEZAVI_LOCUS1680</name>
</gene>
<sequence>MNDGIQPKLVWGPAVGKSNDSKTFCGVEECKPWTRSEELPGRSYKTSANIAHKPLAPIFEFIETKPIKLAAETMLRDYRYKTIHYKTSYGSAYKQKFNSKGLTDTSNVPHAIGFTLNYQWLDKLRTFPPGKMDQQQSEMKYNYTWPTTAEGTGRLNDMRPRVTCQMYCPGREALDKTPSNINCIQKLMDPYLTTMQSDYVYYDADARRRYKHKDAVPVQIFQKKPIYDESYLGKKFMDRIVRKTAPLVPHRSMLSEAQENYKLPLDELAHKKVQVCSTIKYKPLTKGEVMSIPGMYHTDYEHIGHNWPLSSVV</sequence>
<dbReference type="EMBL" id="OV725077">
    <property type="protein sequence ID" value="CAH1390480.1"/>
    <property type="molecule type" value="Genomic_DNA"/>
</dbReference>
<dbReference type="InterPro" id="IPR053347">
    <property type="entry name" value="Axonemal_MT_stabilizer"/>
</dbReference>
<name>A0A9P0H228_NEZVI</name>
<reference evidence="1" key="1">
    <citation type="submission" date="2022-01" db="EMBL/GenBank/DDBJ databases">
        <authorList>
            <person name="King R."/>
        </authorList>
    </citation>
    <scope>NUCLEOTIDE SEQUENCE</scope>
</reference>
<dbReference type="AlphaFoldDB" id="A0A9P0H228"/>
<accession>A0A9P0H228</accession>
<keyword evidence="2" id="KW-1185">Reference proteome</keyword>